<dbReference type="InterPro" id="IPR056789">
    <property type="entry name" value="LRR_R13L1-DRL21"/>
</dbReference>
<sequence>MAELVGGAFLSSFFQVALEKLSSNDFIDYFRRGKLDDKLLQKLQVTLNSINHVLEEAETKQYQSSYVKKWLGDLKHVVYEADQLLDEIATYTPNKKLKVDSQPSTSKVFDFFSSCTDPFESRIKELLEKLEFLAKQKDMLGLKQEICASNEGEVGWKALKRLPSTSLVDESSIYGRDGDKEEVTKFLLSDIDAGDRVPIISIVGLGGMGKTTLAQLVYNNNMIQKQFELKAWVYVSETFNVVGLTKAILRSFHSSADGEDLNLLQHQLQQRLTGKKYLLVLDDVWNGSAECWERLLLPFNNGSTGSKIIVTTRDKEVASVMKSTKLLHLKQLKKSECWSMFVRHAFHGTNASEYPNLESIGKKIVEKCGGLPLAVKALGNLLRRKFSQREWVKILETDLWCLSEGESNINSVLRLSFHHLPSNLKRCFSYCSIFPRGYIFCKAELIKLWMAEGLLKCCRIDKTEEELGNEFFDDLESVSFFQRSGYVDYRYFVMHDLVNDLAKSVSGEFCLRIEGDWEQDIPERTRHIWCSLELKDGDKISQQIYQVKGLRSLMARAGYGGQRFRVCNTVQYDLLSRLKYLRMLSLRFCNLKKLADEISNLKLLRYLDLSRTGLTSLPDSICTLYNLETLILIHCPLTEFPLDFYKLVSLRHLILKGTHIKKMPEHIGRLHHLQTLTDFVVGDQKGSDINELAKLNHLQGTLRISGLENVIDRVDAVTANLQKKKDLDELHMMFSYGKEIDVFVLEALQPNINLNKLDIVGYCGNSFPNWIIDSHLPNLVSLKLIECKFCSRMPPLGQLCSLKELSISGCHGIESIGKEFYGNNSSNVAFRSLAILRFEKMSEWKDWLCVTGFPLLKELSIRYCPKLKRKLPQHLPSLQKLKISDCQELEASIPKADNIVELELKGCENILVNELPSTLKNVILCGSGIIESSLELILLNNTVLENLFVDDFNGTYPGWNSWNFRSCDSLRHISISRWRSFTFPFSLHLFTNLHSLKLEDCPMIESFPWDGLPSHLSILHIFRCPKLIASREKWGLFQLNSLKEFIVSDDFENMESFPEESLLPLTLDHLELRYCSKLRIMNYKGLLHLKSLQSLHIDGCLGLECLPEECLPNSLSILSINNCPILKQRYQKEEGKHWHKICHIPIVRIA</sequence>
<dbReference type="Gene3D" id="1.10.8.430">
    <property type="entry name" value="Helical domain of apoptotic protease-activating factors"/>
    <property type="match status" value="1"/>
</dbReference>
<dbReference type="PaxDb" id="3880-AES68918"/>
<dbReference type="GO" id="GO:0051707">
    <property type="term" value="P:response to other organism"/>
    <property type="evidence" value="ECO:0007669"/>
    <property type="project" value="UniProtKB-ARBA"/>
</dbReference>
<evidence type="ECO:0000256" key="1">
    <source>
        <dbReference type="ARBA" id="ARBA00022614"/>
    </source>
</evidence>
<evidence type="ECO:0000256" key="5">
    <source>
        <dbReference type="ARBA" id="ARBA00022840"/>
    </source>
</evidence>
<dbReference type="eggNOG" id="KOG4658">
    <property type="taxonomic scope" value="Eukaryota"/>
</dbReference>
<dbReference type="Pfam" id="PF23559">
    <property type="entry name" value="WHD_DRP"/>
    <property type="match status" value="1"/>
</dbReference>
<keyword evidence="1" id="KW-0433">Leucine-rich repeat</keyword>
<proteinExistence type="predicted"/>
<dbReference type="Pfam" id="PF25019">
    <property type="entry name" value="LRR_R13L1-DRL21"/>
    <property type="match status" value="1"/>
</dbReference>
<dbReference type="FunFam" id="3.40.50.300:FF:001091">
    <property type="entry name" value="Probable disease resistance protein At1g61300"/>
    <property type="match status" value="1"/>
</dbReference>
<reference evidence="10 12" key="1">
    <citation type="journal article" date="2011" name="Nature">
        <title>The Medicago genome provides insight into the evolution of rhizobial symbioses.</title>
        <authorList>
            <person name="Young N.D."/>
            <person name="Debelle F."/>
            <person name="Oldroyd G.E."/>
            <person name="Geurts R."/>
            <person name="Cannon S.B."/>
            <person name="Udvardi M.K."/>
            <person name="Benedito V.A."/>
            <person name="Mayer K.F."/>
            <person name="Gouzy J."/>
            <person name="Schoof H."/>
            <person name="Van de Peer Y."/>
            <person name="Proost S."/>
            <person name="Cook D.R."/>
            <person name="Meyers B.C."/>
            <person name="Spannagl M."/>
            <person name="Cheung F."/>
            <person name="De Mita S."/>
            <person name="Krishnakumar V."/>
            <person name="Gundlach H."/>
            <person name="Zhou S."/>
            <person name="Mudge J."/>
            <person name="Bharti A.K."/>
            <person name="Murray J.D."/>
            <person name="Naoumkina M.A."/>
            <person name="Rosen B."/>
            <person name="Silverstein K.A."/>
            <person name="Tang H."/>
            <person name="Rombauts S."/>
            <person name="Zhao P.X."/>
            <person name="Zhou P."/>
            <person name="Barbe V."/>
            <person name="Bardou P."/>
            <person name="Bechner M."/>
            <person name="Bellec A."/>
            <person name="Berger A."/>
            <person name="Berges H."/>
            <person name="Bidwell S."/>
            <person name="Bisseling T."/>
            <person name="Choisne N."/>
            <person name="Couloux A."/>
            <person name="Denny R."/>
            <person name="Deshpande S."/>
            <person name="Dai X."/>
            <person name="Doyle J.J."/>
            <person name="Dudez A.M."/>
            <person name="Farmer A.D."/>
            <person name="Fouteau S."/>
            <person name="Franken C."/>
            <person name="Gibelin C."/>
            <person name="Gish J."/>
            <person name="Goldstein S."/>
            <person name="Gonzalez A.J."/>
            <person name="Green P.J."/>
            <person name="Hallab A."/>
            <person name="Hartog M."/>
            <person name="Hua A."/>
            <person name="Humphray S.J."/>
            <person name="Jeong D.H."/>
            <person name="Jing Y."/>
            <person name="Jocker A."/>
            <person name="Kenton S.M."/>
            <person name="Kim D.J."/>
            <person name="Klee K."/>
            <person name="Lai H."/>
            <person name="Lang C."/>
            <person name="Lin S."/>
            <person name="Macmil S.L."/>
            <person name="Magdelenat G."/>
            <person name="Matthews L."/>
            <person name="McCorrison J."/>
            <person name="Monaghan E.L."/>
            <person name="Mun J.H."/>
            <person name="Najar F.Z."/>
            <person name="Nicholson C."/>
            <person name="Noirot C."/>
            <person name="O'Bleness M."/>
            <person name="Paule C.R."/>
            <person name="Poulain J."/>
            <person name="Prion F."/>
            <person name="Qin B."/>
            <person name="Qu C."/>
            <person name="Retzel E.F."/>
            <person name="Riddle C."/>
            <person name="Sallet E."/>
            <person name="Samain S."/>
            <person name="Samson N."/>
            <person name="Sanders I."/>
            <person name="Saurat O."/>
            <person name="Scarpelli C."/>
            <person name="Schiex T."/>
            <person name="Segurens B."/>
            <person name="Severin A.J."/>
            <person name="Sherrier D.J."/>
            <person name="Shi R."/>
            <person name="Sims S."/>
            <person name="Singer S.R."/>
            <person name="Sinharoy S."/>
            <person name="Sterck L."/>
            <person name="Viollet A."/>
            <person name="Wang B.B."/>
            <person name="Wang K."/>
            <person name="Wang M."/>
            <person name="Wang X."/>
            <person name="Warfsmann J."/>
            <person name="Weissenbach J."/>
            <person name="White D.D."/>
            <person name="White J.D."/>
            <person name="Wiley G.B."/>
            <person name="Wincker P."/>
            <person name="Xing Y."/>
            <person name="Yang L."/>
            <person name="Yao Z."/>
            <person name="Ying F."/>
            <person name="Zhai J."/>
            <person name="Zhou L."/>
            <person name="Zuber A."/>
            <person name="Denarie J."/>
            <person name="Dixon R.A."/>
            <person name="May G.D."/>
            <person name="Schwartz D.C."/>
            <person name="Rogers J."/>
            <person name="Quetier F."/>
            <person name="Town C.D."/>
            <person name="Roe B.A."/>
        </authorList>
    </citation>
    <scope>NUCLEOTIDE SEQUENCE [LARGE SCALE GENOMIC DNA]</scope>
    <source>
        <strain evidence="10">A17</strain>
        <strain evidence="11 12">cv. Jemalong A17</strain>
    </source>
</reference>
<dbReference type="GO" id="GO:0005524">
    <property type="term" value="F:ATP binding"/>
    <property type="evidence" value="ECO:0007669"/>
    <property type="project" value="UniProtKB-KW"/>
</dbReference>
<evidence type="ECO:0000259" key="9">
    <source>
        <dbReference type="Pfam" id="PF25019"/>
    </source>
</evidence>
<name>G7IW29_MEDTR</name>
<evidence type="ECO:0000256" key="2">
    <source>
        <dbReference type="ARBA" id="ARBA00022737"/>
    </source>
</evidence>
<reference evidence="11" key="3">
    <citation type="submission" date="2015-04" db="UniProtKB">
        <authorList>
            <consortium name="EnsemblPlants"/>
        </authorList>
    </citation>
    <scope>IDENTIFICATION</scope>
    <source>
        <strain evidence="11">cv. Jemalong A17</strain>
    </source>
</reference>
<keyword evidence="2" id="KW-0677">Repeat</keyword>
<dbReference type="SUPFAM" id="SSF52540">
    <property type="entry name" value="P-loop containing nucleoside triphosphate hydrolases"/>
    <property type="match status" value="1"/>
</dbReference>
<keyword evidence="3" id="KW-0547">Nucleotide-binding</keyword>
<dbReference type="GO" id="GO:0043531">
    <property type="term" value="F:ADP binding"/>
    <property type="evidence" value="ECO:0007669"/>
    <property type="project" value="InterPro"/>
</dbReference>
<dbReference type="Gene3D" id="3.80.10.10">
    <property type="entry name" value="Ribonuclease Inhibitor"/>
    <property type="match status" value="2"/>
</dbReference>
<dbReference type="InterPro" id="IPR003591">
    <property type="entry name" value="Leu-rich_rpt_typical-subtyp"/>
</dbReference>
<dbReference type="SUPFAM" id="SSF52058">
    <property type="entry name" value="L domain-like"/>
    <property type="match status" value="1"/>
</dbReference>
<evidence type="ECO:0000259" key="8">
    <source>
        <dbReference type="Pfam" id="PF23559"/>
    </source>
</evidence>
<dbReference type="PRINTS" id="PR00364">
    <property type="entry name" value="DISEASERSIST"/>
</dbReference>
<evidence type="ECO:0000313" key="12">
    <source>
        <dbReference type="Proteomes" id="UP000002051"/>
    </source>
</evidence>
<evidence type="ECO:0000313" key="10">
    <source>
        <dbReference type="EMBL" id="AES68918.1"/>
    </source>
</evidence>
<dbReference type="Pfam" id="PF00931">
    <property type="entry name" value="NB-ARC"/>
    <property type="match status" value="1"/>
</dbReference>
<accession>G7IW29</accession>
<dbReference type="InterPro" id="IPR002182">
    <property type="entry name" value="NB-ARC"/>
</dbReference>
<dbReference type="SUPFAM" id="SSF52047">
    <property type="entry name" value="RNI-like"/>
    <property type="match status" value="1"/>
</dbReference>
<dbReference type="Gene3D" id="3.40.50.300">
    <property type="entry name" value="P-loop containing nucleotide triphosphate hydrolases"/>
    <property type="match status" value="1"/>
</dbReference>
<dbReference type="EMBL" id="CM001219">
    <property type="protein sequence ID" value="AES68918.1"/>
    <property type="molecule type" value="Genomic_DNA"/>
</dbReference>
<evidence type="ECO:0000259" key="7">
    <source>
        <dbReference type="Pfam" id="PF18052"/>
    </source>
</evidence>
<evidence type="ECO:0000313" key="11">
    <source>
        <dbReference type="EnsemblPlants" id="AES68918"/>
    </source>
</evidence>
<dbReference type="PANTHER" id="PTHR36766:SF40">
    <property type="entry name" value="DISEASE RESISTANCE PROTEIN RGA3"/>
    <property type="match status" value="1"/>
</dbReference>
<feature type="domain" description="R13L1/DRL21-like LRR repeat region" evidence="9">
    <location>
        <begin position="689"/>
        <end position="810"/>
    </location>
</feature>
<dbReference type="KEGG" id="mtr:11411662"/>
<dbReference type="Proteomes" id="UP000002051">
    <property type="component" value="Chromosome 3"/>
</dbReference>
<dbReference type="AlphaFoldDB" id="G7IW29"/>
<dbReference type="InterPro" id="IPR027417">
    <property type="entry name" value="P-loop_NTPase"/>
</dbReference>
<dbReference type="OMA" id="KEWCSFE"/>
<feature type="domain" description="Disease resistance protein winged helix" evidence="8">
    <location>
        <begin position="433"/>
        <end position="502"/>
    </location>
</feature>
<dbReference type="GO" id="GO:0006952">
    <property type="term" value="P:defense response"/>
    <property type="evidence" value="ECO:0007669"/>
    <property type="project" value="UniProtKB-KW"/>
</dbReference>
<dbReference type="Pfam" id="PF18052">
    <property type="entry name" value="Rx_N"/>
    <property type="match status" value="1"/>
</dbReference>
<reference evidence="10 12" key="2">
    <citation type="journal article" date="2014" name="BMC Genomics">
        <title>An improved genome release (version Mt4.0) for the model legume Medicago truncatula.</title>
        <authorList>
            <person name="Tang H."/>
            <person name="Krishnakumar V."/>
            <person name="Bidwell S."/>
            <person name="Rosen B."/>
            <person name="Chan A."/>
            <person name="Zhou S."/>
            <person name="Gentzbittel L."/>
            <person name="Childs K.L."/>
            <person name="Yandell M."/>
            <person name="Gundlach H."/>
            <person name="Mayer K.F."/>
            <person name="Schwartz D.C."/>
            <person name="Town C.D."/>
        </authorList>
    </citation>
    <scope>GENOME REANNOTATION</scope>
    <source>
        <strain evidence="11 12">cv. Jemalong A17</strain>
    </source>
</reference>
<dbReference type="InterPro" id="IPR032675">
    <property type="entry name" value="LRR_dom_sf"/>
</dbReference>
<dbReference type="Gene3D" id="1.10.10.10">
    <property type="entry name" value="Winged helix-like DNA-binding domain superfamily/Winged helix DNA-binding domain"/>
    <property type="match status" value="1"/>
</dbReference>
<keyword evidence="12" id="KW-1185">Reference proteome</keyword>
<keyword evidence="5" id="KW-0067">ATP-binding</keyword>
<protein>
    <submittedName>
        <fullName evidence="10">Disease resistance protein (CC-NBS-LRR class) family protein</fullName>
    </submittedName>
</protein>
<dbReference type="InterPro" id="IPR058922">
    <property type="entry name" value="WHD_DRP"/>
</dbReference>
<dbReference type="SMART" id="SM00369">
    <property type="entry name" value="LRR_TYP"/>
    <property type="match status" value="3"/>
</dbReference>
<feature type="domain" description="Disease resistance N-terminal" evidence="7">
    <location>
        <begin position="9"/>
        <end position="101"/>
    </location>
</feature>
<dbReference type="EnsemblPlants" id="AES68918">
    <property type="protein sequence ID" value="AES68918"/>
    <property type="gene ID" value="MTR_3g019040"/>
</dbReference>
<dbReference type="InterPro" id="IPR041118">
    <property type="entry name" value="Rx_N"/>
</dbReference>
<dbReference type="InterPro" id="IPR042197">
    <property type="entry name" value="Apaf_helical"/>
</dbReference>
<evidence type="ECO:0000256" key="3">
    <source>
        <dbReference type="ARBA" id="ARBA00022741"/>
    </source>
</evidence>
<organism evidence="10 12">
    <name type="scientific">Medicago truncatula</name>
    <name type="common">Barrel medic</name>
    <name type="synonym">Medicago tribuloides</name>
    <dbReference type="NCBI Taxonomy" id="3880"/>
    <lineage>
        <taxon>Eukaryota</taxon>
        <taxon>Viridiplantae</taxon>
        <taxon>Streptophyta</taxon>
        <taxon>Embryophyta</taxon>
        <taxon>Tracheophyta</taxon>
        <taxon>Spermatophyta</taxon>
        <taxon>Magnoliopsida</taxon>
        <taxon>eudicotyledons</taxon>
        <taxon>Gunneridae</taxon>
        <taxon>Pentapetalae</taxon>
        <taxon>rosids</taxon>
        <taxon>fabids</taxon>
        <taxon>Fabales</taxon>
        <taxon>Fabaceae</taxon>
        <taxon>Papilionoideae</taxon>
        <taxon>50 kb inversion clade</taxon>
        <taxon>NPAAA clade</taxon>
        <taxon>Hologalegina</taxon>
        <taxon>IRL clade</taxon>
        <taxon>Trifolieae</taxon>
        <taxon>Medicago</taxon>
    </lineage>
</organism>
<evidence type="ECO:0000259" key="6">
    <source>
        <dbReference type="Pfam" id="PF00931"/>
    </source>
</evidence>
<feature type="domain" description="NB-ARC" evidence="6">
    <location>
        <begin position="178"/>
        <end position="349"/>
    </location>
</feature>
<gene>
    <name evidence="11" type="primary">11411662</name>
    <name evidence="10" type="ordered locus">MTR_3g019040</name>
</gene>
<evidence type="ECO:0000256" key="4">
    <source>
        <dbReference type="ARBA" id="ARBA00022821"/>
    </source>
</evidence>
<keyword evidence="4" id="KW-0611">Plant defense</keyword>
<dbReference type="PANTHER" id="PTHR36766">
    <property type="entry name" value="PLANT BROAD-SPECTRUM MILDEW RESISTANCE PROTEIN RPW8"/>
    <property type="match status" value="1"/>
</dbReference>
<dbReference type="HOGENOM" id="CLU_000837_8_8_1"/>
<dbReference type="OrthoDB" id="1408525at2759"/>
<dbReference type="Gene3D" id="1.20.5.4130">
    <property type="match status" value="1"/>
</dbReference>
<dbReference type="InterPro" id="IPR036388">
    <property type="entry name" value="WH-like_DNA-bd_sf"/>
</dbReference>